<sequence>MYFENKDEATYFCERLVQYDGNLKANWQAELELGNKIKIEAKYHNDMELECVASAMADVFISKRELNWITHIIKRKFYFTNKVEIQRIIDLSQSIISNEDEDLGHIMRSGKPRDMLVTLFETNMDQDHLHFDSIVQFRLHAYRQELINLVGLAIDEFKREEEYQSFIQSLREYIAKKEIKSEEIYVVQGDNFTFFYEDGRRIVEDDLKKMIRSEPLYIVGLDEHEMNLTPLIAMAPRKIKVYGDHPSEAKTMTIINIFQERVTFEAYQSFPFHDQKV</sequence>
<comment type="caution">
    <text evidence="1">The sequence shown here is derived from an EMBL/GenBank/DDBJ whole genome shotgun (WGS) entry which is preliminary data.</text>
</comment>
<dbReference type="AlphaFoldDB" id="A0A9X4AH14"/>
<evidence type="ECO:0000313" key="1">
    <source>
        <dbReference type="EMBL" id="MDC3419229.1"/>
    </source>
</evidence>
<dbReference type="RefSeq" id="WP_259870760.1">
    <property type="nucleotide sequence ID" value="NZ_JAMQJZ010000001.1"/>
</dbReference>
<dbReference type="Proteomes" id="UP001145072">
    <property type="component" value="Unassembled WGS sequence"/>
</dbReference>
<proteinExistence type="predicted"/>
<gene>
    <name evidence="1" type="ORF">NC661_02405</name>
</gene>
<protein>
    <submittedName>
        <fullName evidence="1">Sporulation protein YtxC</fullName>
    </submittedName>
</protein>
<name>A0A9X4AH14_9BACI</name>
<accession>A0A9X4AH14</accession>
<evidence type="ECO:0000313" key="2">
    <source>
        <dbReference type="Proteomes" id="UP001145072"/>
    </source>
</evidence>
<dbReference type="InterPro" id="IPR014199">
    <property type="entry name" value="Spore_YtxC"/>
</dbReference>
<dbReference type="EMBL" id="JAMQJZ010000001">
    <property type="protein sequence ID" value="MDC3419229.1"/>
    <property type="molecule type" value="Genomic_DNA"/>
</dbReference>
<organism evidence="1 2">
    <name type="scientific">Aquibacillus koreensis</name>
    <dbReference type="NCBI Taxonomy" id="279446"/>
    <lineage>
        <taxon>Bacteria</taxon>
        <taxon>Bacillati</taxon>
        <taxon>Bacillota</taxon>
        <taxon>Bacilli</taxon>
        <taxon>Bacillales</taxon>
        <taxon>Bacillaceae</taxon>
        <taxon>Aquibacillus</taxon>
    </lineage>
</organism>
<keyword evidence="2" id="KW-1185">Reference proteome</keyword>
<reference evidence="1" key="1">
    <citation type="submission" date="2022-06" db="EMBL/GenBank/DDBJ databases">
        <title>Aquibacillus sp. a new bacterium isolated from soil saline samples.</title>
        <authorList>
            <person name="Galisteo C."/>
            <person name="De La Haba R."/>
            <person name="Sanchez-Porro C."/>
            <person name="Ventosa A."/>
        </authorList>
    </citation>
    <scope>NUCLEOTIDE SEQUENCE</scope>
    <source>
        <strain evidence="1">JCM 12387</strain>
    </source>
</reference>
<dbReference type="Pfam" id="PF08812">
    <property type="entry name" value="YtxC"/>
    <property type="match status" value="1"/>
</dbReference>